<dbReference type="GO" id="GO:0016491">
    <property type="term" value="F:oxidoreductase activity"/>
    <property type="evidence" value="ECO:0007669"/>
    <property type="project" value="UniProtKB-KW"/>
</dbReference>
<dbReference type="EMBL" id="CP045309">
    <property type="protein sequence ID" value="QGL47495.1"/>
    <property type="molecule type" value="Genomic_DNA"/>
</dbReference>
<comment type="similarity">
    <text evidence="1 3">Belongs to the short-chain dehydrogenases/reductases (SDR) family.</text>
</comment>
<dbReference type="InterPro" id="IPR002347">
    <property type="entry name" value="SDR_fam"/>
</dbReference>
<feature type="region of interest" description="Disordered" evidence="4">
    <location>
        <begin position="1"/>
        <end position="35"/>
    </location>
</feature>
<feature type="compositionally biased region" description="Gly residues" evidence="4">
    <location>
        <begin position="19"/>
        <end position="34"/>
    </location>
</feature>
<dbReference type="Gene3D" id="3.40.50.720">
    <property type="entry name" value="NAD(P)-binding Rossmann-like Domain"/>
    <property type="match status" value="1"/>
</dbReference>
<keyword evidence="7" id="KW-1185">Reference proteome</keyword>
<gene>
    <name evidence="5" type="ORF">G3561_09110</name>
    <name evidence="6" type="ORF">GCE86_10935</name>
</gene>
<accession>A0AAJ2ZCW5</accession>
<dbReference type="InterPro" id="IPR020904">
    <property type="entry name" value="Sc_DH/Rdtase_CS"/>
</dbReference>
<dbReference type="PANTHER" id="PTHR44196:SF1">
    <property type="entry name" value="DEHYDROGENASE_REDUCTASE SDR FAMILY MEMBER 7B"/>
    <property type="match status" value="1"/>
</dbReference>
<evidence type="ECO:0000256" key="4">
    <source>
        <dbReference type="SAM" id="MobiDB-lite"/>
    </source>
</evidence>
<evidence type="ECO:0000256" key="1">
    <source>
        <dbReference type="ARBA" id="ARBA00006484"/>
    </source>
</evidence>
<reference evidence="6 7" key="1">
    <citation type="submission" date="2019-10" db="EMBL/GenBank/DDBJ databases">
        <title>Genome Sequence of Micromonospora terminaliae DSM 101760.</title>
        <authorList>
            <person name="Guo L."/>
        </authorList>
    </citation>
    <scope>NUCLEOTIDE SEQUENCE [LARGE SCALE GENOMIC DNA]</scope>
    <source>
        <strain evidence="6 7">DSM 101760</strain>
    </source>
</reference>
<dbReference type="InterPro" id="IPR036291">
    <property type="entry name" value="NAD(P)-bd_dom_sf"/>
</dbReference>
<dbReference type="Pfam" id="PF00106">
    <property type="entry name" value="adh_short"/>
    <property type="match status" value="1"/>
</dbReference>
<sequence length="308" mass="31168">MGAAPATHAGRLRRVPGRAGAGAGRRAAPGGGAAVSGLAGRRVLVTGAQGTFGRHLCAALTGAGARVVGLDLRPDEHGEVPVLGCDLTDPAAVPAAVASAVDRLGGLDLLVNNAGVGGPAPAELPPDEVVRRQLEVNLLAAWRTTAAALPALEAARGRVVFVASRMAVLPLPLAAAYGVSKRALVAYADALRHEVGTHVGVSVVYPSMVASPIHDSTAEAGLSLSGVSRLEPVEGVVAAILRAATARRAPRDVATTGRGRVELALARHAPALADRLVRRTVAGRLAAGDLDAAPLAAGMVRRHREGRR</sequence>
<dbReference type="GO" id="GO:0016020">
    <property type="term" value="C:membrane"/>
    <property type="evidence" value="ECO:0007669"/>
    <property type="project" value="TreeGrafter"/>
</dbReference>
<keyword evidence="2" id="KW-0560">Oxidoreductase</keyword>
<dbReference type="PRINTS" id="PR00080">
    <property type="entry name" value="SDRFAMILY"/>
</dbReference>
<reference evidence="5 8" key="2">
    <citation type="submission" date="2020-02" db="EMBL/GenBank/DDBJ databases">
        <title>WGS of Micromonospora spp. isolated from hot spring.</title>
        <authorList>
            <person name="Thawai C."/>
        </authorList>
    </citation>
    <scope>NUCLEOTIDE SEQUENCE [LARGE SCALE GENOMIC DNA]</scope>
    <source>
        <strain evidence="5 8">TMS7</strain>
    </source>
</reference>
<dbReference type="SUPFAM" id="SSF51735">
    <property type="entry name" value="NAD(P)-binding Rossmann-fold domains"/>
    <property type="match status" value="1"/>
</dbReference>
<protein>
    <submittedName>
        <fullName evidence="6">SDR family NAD(P)-dependent oxidoreductase</fullName>
    </submittedName>
    <submittedName>
        <fullName evidence="5">SDR family oxidoreductase</fullName>
    </submittedName>
</protein>
<dbReference type="EMBL" id="JAAHBZ010000003">
    <property type="protein sequence ID" value="NES27712.1"/>
    <property type="molecule type" value="Genomic_DNA"/>
</dbReference>
<name>A0AAJ2ZCW5_9ACTN</name>
<dbReference type="PRINTS" id="PR00081">
    <property type="entry name" value="GDHRDH"/>
</dbReference>
<dbReference type="PANTHER" id="PTHR44196">
    <property type="entry name" value="DEHYDROGENASE/REDUCTASE SDR FAMILY MEMBER 7B"/>
    <property type="match status" value="1"/>
</dbReference>
<dbReference type="Proteomes" id="UP000477779">
    <property type="component" value="Unassembled WGS sequence"/>
</dbReference>
<dbReference type="PROSITE" id="PS00061">
    <property type="entry name" value="ADH_SHORT"/>
    <property type="match status" value="1"/>
</dbReference>
<dbReference type="Proteomes" id="UP000402241">
    <property type="component" value="Chromosome"/>
</dbReference>
<dbReference type="CDD" id="cd05233">
    <property type="entry name" value="SDR_c"/>
    <property type="match status" value="1"/>
</dbReference>
<organism evidence="5 8">
    <name type="scientific">Micromonospora terminaliae</name>
    <dbReference type="NCBI Taxonomy" id="1914461"/>
    <lineage>
        <taxon>Bacteria</taxon>
        <taxon>Bacillati</taxon>
        <taxon>Actinomycetota</taxon>
        <taxon>Actinomycetes</taxon>
        <taxon>Micromonosporales</taxon>
        <taxon>Micromonosporaceae</taxon>
        <taxon>Micromonospora</taxon>
    </lineage>
</organism>
<evidence type="ECO:0000313" key="8">
    <source>
        <dbReference type="Proteomes" id="UP000477779"/>
    </source>
</evidence>
<evidence type="ECO:0000313" key="5">
    <source>
        <dbReference type="EMBL" id="NES27712.1"/>
    </source>
</evidence>
<evidence type="ECO:0000313" key="7">
    <source>
        <dbReference type="Proteomes" id="UP000402241"/>
    </source>
</evidence>
<evidence type="ECO:0000256" key="3">
    <source>
        <dbReference type="RuleBase" id="RU000363"/>
    </source>
</evidence>
<evidence type="ECO:0000256" key="2">
    <source>
        <dbReference type="ARBA" id="ARBA00023002"/>
    </source>
</evidence>
<dbReference type="AlphaFoldDB" id="A0AAJ2ZCW5"/>
<evidence type="ECO:0000313" key="6">
    <source>
        <dbReference type="EMBL" id="QGL47495.1"/>
    </source>
</evidence>
<proteinExistence type="inferred from homology"/>